<dbReference type="InterPro" id="IPR049945">
    <property type="entry name" value="AAA_22"/>
</dbReference>
<evidence type="ECO:0000313" key="2">
    <source>
        <dbReference type="EMBL" id="PWJ54136.1"/>
    </source>
</evidence>
<dbReference type="Gene3D" id="1.25.40.10">
    <property type="entry name" value="Tetratricopeptide repeat domain"/>
    <property type="match status" value="1"/>
</dbReference>
<dbReference type="OrthoDB" id="136365at2"/>
<dbReference type="RefSeq" id="WP_109773825.1">
    <property type="nucleotide sequence ID" value="NZ_QGDQ01000008.1"/>
</dbReference>
<dbReference type="PANTHER" id="PTHR47691">
    <property type="entry name" value="REGULATOR-RELATED"/>
    <property type="match status" value="1"/>
</dbReference>
<dbReference type="Proteomes" id="UP000245469">
    <property type="component" value="Unassembled WGS sequence"/>
</dbReference>
<gene>
    <name evidence="2" type="ORF">BXY45_10843</name>
</gene>
<dbReference type="InterPro" id="IPR058852">
    <property type="entry name" value="HTH_77"/>
</dbReference>
<dbReference type="GO" id="GO:0006355">
    <property type="term" value="P:regulation of DNA-templated transcription"/>
    <property type="evidence" value="ECO:0007669"/>
    <property type="project" value="InterPro"/>
</dbReference>
<dbReference type="PANTHER" id="PTHR47691:SF3">
    <property type="entry name" value="HTH-TYPE TRANSCRIPTIONAL REGULATOR RV0890C-RELATED"/>
    <property type="match status" value="1"/>
</dbReference>
<evidence type="ECO:0000259" key="1">
    <source>
        <dbReference type="PROSITE" id="PS50043"/>
    </source>
</evidence>
<dbReference type="InterPro" id="IPR000792">
    <property type="entry name" value="Tscrpt_reg_LuxR_C"/>
</dbReference>
<dbReference type="InterPro" id="IPR036388">
    <property type="entry name" value="WH-like_DNA-bd_sf"/>
</dbReference>
<dbReference type="GO" id="GO:0016887">
    <property type="term" value="F:ATP hydrolysis activity"/>
    <property type="evidence" value="ECO:0007669"/>
    <property type="project" value="InterPro"/>
</dbReference>
<dbReference type="SMART" id="SM00421">
    <property type="entry name" value="HTH_LUXR"/>
    <property type="match status" value="1"/>
</dbReference>
<name>A0A316A886_9ACTN</name>
<dbReference type="AlphaFoldDB" id="A0A316A886"/>
<dbReference type="SUPFAM" id="SSF46894">
    <property type="entry name" value="C-terminal effector domain of the bipartite response regulators"/>
    <property type="match status" value="1"/>
</dbReference>
<dbReference type="PROSITE" id="PS00622">
    <property type="entry name" value="HTH_LUXR_1"/>
    <property type="match status" value="1"/>
</dbReference>
<dbReference type="Pfam" id="PF25872">
    <property type="entry name" value="HTH_77"/>
    <property type="match status" value="1"/>
</dbReference>
<organism evidence="2 3">
    <name type="scientific">Quadrisphaera granulorum</name>
    <dbReference type="NCBI Taxonomy" id="317664"/>
    <lineage>
        <taxon>Bacteria</taxon>
        <taxon>Bacillati</taxon>
        <taxon>Actinomycetota</taxon>
        <taxon>Actinomycetes</taxon>
        <taxon>Kineosporiales</taxon>
        <taxon>Kineosporiaceae</taxon>
        <taxon>Quadrisphaera</taxon>
    </lineage>
</organism>
<dbReference type="Gene3D" id="3.40.50.300">
    <property type="entry name" value="P-loop containing nucleotide triphosphate hydrolases"/>
    <property type="match status" value="1"/>
</dbReference>
<dbReference type="PRINTS" id="PR00038">
    <property type="entry name" value="HTHLUXR"/>
</dbReference>
<dbReference type="EMBL" id="QGDQ01000008">
    <property type="protein sequence ID" value="PWJ54136.1"/>
    <property type="molecule type" value="Genomic_DNA"/>
</dbReference>
<dbReference type="SUPFAM" id="SSF48452">
    <property type="entry name" value="TPR-like"/>
    <property type="match status" value="1"/>
</dbReference>
<dbReference type="GO" id="GO:0003677">
    <property type="term" value="F:DNA binding"/>
    <property type="evidence" value="ECO:0007669"/>
    <property type="project" value="InterPro"/>
</dbReference>
<accession>A0A316A886</accession>
<dbReference type="PRINTS" id="PR00364">
    <property type="entry name" value="DISEASERSIST"/>
</dbReference>
<protein>
    <submittedName>
        <fullName evidence="2">Putative ATPase</fullName>
    </submittedName>
</protein>
<evidence type="ECO:0000313" key="3">
    <source>
        <dbReference type="Proteomes" id="UP000245469"/>
    </source>
</evidence>
<dbReference type="Gene3D" id="1.10.10.10">
    <property type="entry name" value="Winged helix-like DNA-binding domain superfamily/Winged helix DNA-binding domain"/>
    <property type="match status" value="1"/>
</dbReference>
<dbReference type="InterPro" id="IPR011990">
    <property type="entry name" value="TPR-like_helical_dom_sf"/>
</dbReference>
<sequence>MTRAGPLTSFVGRDVALREVRDLLGASRLVTITGTGGIGKTRLAVEVARRARKAFGGDVTVVELAPVVNGSEVASAVAAALTVPDQSTRPIPEQVALHLEGRHCLLVLDNCEHVLDAAADLVEHLLSEVERLTVVTTSREPLDLPGEQVYALGPLGLPSAERRADRAAVDGAEAVRLLVDRARALVPGFEVTDANRSAVLQLCERLDGMPLALELAAVRLRSLSVHQVLDRLDERFTLLSRGSRAEVPRHRTLWDLVDWSHELCTPQERLLWARLSVFPAAFDLAAAEAVGTCEDLLAADVLDVLDRLVAKSIVTADATGEEVRFGMLVTMREYGLTRLAERGQEAEVRCRHRDHFLRLASDVVRDWSGPEQPAALARMRRSHADLLAALEWSTTTPGEWARAAQLGSLLRYHWIAGGFLSDGRRWLERILATSAGPSVERGAALWVAAWVCLIQGDRDAAAGHLAACREVAAALDDAVLTARADHWTALMHLFSGDTAAAITRYEAAIAVFDEVGEHAGAETALFQLAMAQTYDGSPEAALRTCERVLARCTARGEQWCRAYALWVSGVGHWHLGDLAASRRAALAALELQRAFQDGICTALTLELTSWLACGEGQVERAAELSGAARAVWRRLGTTIEAFGPGITADGDRMTALIDARLGPASAEALRAAQSGLSKADAVELALGRRAAVRGGGGGALATEQGACPLTPRELEVAQHIADGLSNRAIADRLVISVRTVDGHVERILAKLEFTSRAQVARWVAERSALAQR</sequence>
<proteinExistence type="predicted"/>
<reference evidence="2 3" key="1">
    <citation type="submission" date="2018-03" db="EMBL/GenBank/DDBJ databases">
        <title>Genomic Encyclopedia of Archaeal and Bacterial Type Strains, Phase II (KMG-II): from individual species to whole genera.</title>
        <authorList>
            <person name="Goeker M."/>
        </authorList>
    </citation>
    <scope>NUCLEOTIDE SEQUENCE [LARGE SCALE GENOMIC DNA]</scope>
    <source>
        <strain evidence="2 3">DSM 44889</strain>
    </source>
</reference>
<comment type="caution">
    <text evidence="2">The sequence shown here is derived from an EMBL/GenBank/DDBJ whole genome shotgun (WGS) entry which is preliminary data.</text>
</comment>
<dbReference type="PROSITE" id="PS50043">
    <property type="entry name" value="HTH_LUXR_2"/>
    <property type="match status" value="1"/>
</dbReference>
<dbReference type="InterPro" id="IPR016032">
    <property type="entry name" value="Sig_transdc_resp-reg_C-effctor"/>
</dbReference>
<dbReference type="Pfam" id="PF13401">
    <property type="entry name" value="AAA_22"/>
    <property type="match status" value="1"/>
</dbReference>
<keyword evidence="3" id="KW-1185">Reference proteome</keyword>
<dbReference type="SUPFAM" id="SSF52540">
    <property type="entry name" value="P-loop containing nucleoside triphosphate hydrolases"/>
    <property type="match status" value="1"/>
</dbReference>
<dbReference type="CDD" id="cd06170">
    <property type="entry name" value="LuxR_C_like"/>
    <property type="match status" value="1"/>
</dbReference>
<feature type="domain" description="HTH luxR-type" evidence="1">
    <location>
        <begin position="702"/>
        <end position="767"/>
    </location>
</feature>
<dbReference type="InterPro" id="IPR027417">
    <property type="entry name" value="P-loop_NTPase"/>
</dbReference>
<dbReference type="Pfam" id="PF00196">
    <property type="entry name" value="GerE"/>
    <property type="match status" value="1"/>
</dbReference>